<feature type="domain" description="Heterokaryon incompatibility" evidence="1">
    <location>
        <begin position="228"/>
        <end position="381"/>
    </location>
</feature>
<dbReference type="InterPro" id="IPR010730">
    <property type="entry name" value="HET"/>
</dbReference>
<dbReference type="OrthoDB" id="2958217at2759"/>
<feature type="non-terminal residue" evidence="2">
    <location>
        <position position="408"/>
    </location>
</feature>
<organism evidence="2 3">
    <name type="scientific">Periconia macrospinosa</name>
    <dbReference type="NCBI Taxonomy" id="97972"/>
    <lineage>
        <taxon>Eukaryota</taxon>
        <taxon>Fungi</taxon>
        <taxon>Dikarya</taxon>
        <taxon>Ascomycota</taxon>
        <taxon>Pezizomycotina</taxon>
        <taxon>Dothideomycetes</taxon>
        <taxon>Pleosporomycetidae</taxon>
        <taxon>Pleosporales</taxon>
        <taxon>Massarineae</taxon>
        <taxon>Periconiaceae</taxon>
        <taxon>Periconia</taxon>
    </lineage>
</organism>
<dbReference type="EMBL" id="KZ805681">
    <property type="protein sequence ID" value="PVH92459.1"/>
    <property type="molecule type" value="Genomic_DNA"/>
</dbReference>
<accession>A0A2V1D499</accession>
<dbReference type="PANTHER" id="PTHR33112:SF10">
    <property type="entry name" value="TOL"/>
    <property type="match status" value="1"/>
</dbReference>
<sequence length="408" mass="45972">MSRAFSPRPFTPPEISIVNADKPAGTFWTRAQNLNRYEQSIRSFGSTQAFGGKLCGFCQACFKDVPTNGETKRTQHRSGLYGLCRSAKYCPLCAFYSKLILRRRGDATFQNNHMLIVYTRNTHSQPGSAYPVMNVGLEIKSHCMFAMAFCPDLNKISKREIWNTKQPEFRSRVRLFRKWLKKCEKGHPKCSQHGVHGQPSRLLQIDTSARSNFARLTTLSTTSVPVRYAALSHCWGLPDSVFSTTTSNLKQLHSSIPMEQLPKNFLDAIQITKALGLTYLWIDSLCIVQDSPTDWAIESAKMNVVYLNAVVTIAASSSNDAHGGCFLNLQHPPSLRLRLPISNTGSNVGQRVLKGTLRSTYASPFTVSDSPINKRGWVFQEMVLSSRVLHFTEEQVYWQCREVVESED</sequence>
<dbReference type="PANTHER" id="PTHR33112">
    <property type="entry name" value="DOMAIN PROTEIN, PUTATIVE-RELATED"/>
    <property type="match status" value="1"/>
</dbReference>
<evidence type="ECO:0000259" key="1">
    <source>
        <dbReference type="Pfam" id="PF06985"/>
    </source>
</evidence>
<name>A0A2V1D499_9PLEO</name>
<dbReference type="Proteomes" id="UP000244855">
    <property type="component" value="Unassembled WGS sequence"/>
</dbReference>
<dbReference type="AlphaFoldDB" id="A0A2V1D499"/>
<evidence type="ECO:0000313" key="2">
    <source>
        <dbReference type="EMBL" id="PVH92459.1"/>
    </source>
</evidence>
<evidence type="ECO:0000313" key="3">
    <source>
        <dbReference type="Proteomes" id="UP000244855"/>
    </source>
</evidence>
<reference evidence="2 3" key="1">
    <citation type="journal article" date="2018" name="Sci. Rep.">
        <title>Comparative genomics provides insights into the lifestyle and reveals functional heterogeneity of dark septate endophytic fungi.</title>
        <authorList>
            <person name="Knapp D.G."/>
            <person name="Nemeth J.B."/>
            <person name="Barry K."/>
            <person name="Hainaut M."/>
            <person name="Henrissat B."/>
            <person name="Johnson J."/>
            <person name="Kuo A."/>
            <person name="Lim J.H.P."/>
            <person name="Lipzen A."/>
            <person name="Nolan M."/>
            <person name="Ohm R.A."/>
            <person name="Tamas L."/>
            <person name="Grigoriev I.V."/>
            <person name="Spatafora J.W."/>
            <person name="Nagy L.G."/>
            <person name="Kovacs G.M."/>
        </authorList>
    </citation>
    <scope>NUCLEOTIDE SEQUENCE [LARGE SCALE GENOMIC DNA]</scope>
    <source>
        <strain evidence="2 3">DSE2036</strain>
    </source>
</reference>
<gene>
    <name evidence="2" type="ORF">DM02DRAFT_677491</name>
</gene>
<dbReference type="Pfam" id="PF06985">
    <property type="entry name" value="HET"/>
    <property type="match status" value="1"/>
</dbReference>
<proteinExistence type="predicted"/>
<dbReference type="STRING" id="97972.A0A2V1D499"/>
<protein>
    <submittedName>
        <fullName evidence="2">HET-domain-containing protein</fullName>
    </submittedName>
</protein>
<keyword evidence="3" id="KW-1185">Reference proteome</keyword>